<keyword evidence="4" id="KW-0732">Signal</keyword>
<dbReference type="Proteomes" id="UP000183766">
    <property type="component" value="Unassembled WGS sequence"/>
</dbReference>
<dbReference type="InterPro" id="IPR054593">
    <property type="entry name" value="Beta-mannosidase-like_N2"/>
</dbReference>
<evidence type="ECO:0000313" key="9">
    <source>
        <dbReference type="EMBL" id="SFN23129.1"/>
    </source>
</evidence>
<feature type="domain" description="Beta-mannosidase-like galactose-binding" evidence="7">
    <location>
        <begin position="69"/>
        <end position="246"/>
    </location>
</feature>
<dbReference type="Pfam" id="PF00703">
    <property type="entry name" value="Glyco_hydro_2"/>
    <property type="match status" value="1"/>
</dbReference>
<dbReference type="Pfam" id="PF22666">
    <property type="entry name" value="Glyco_hydro_2_N2"/>
    <property type="match status" value="1"/>
</dbReference>
<dbReference type="PANTHER" id="PTHR43536:SF1">
    <property type="entry name" value="MANNOSYLGLYCOPROTEIN ENDO-BETA-MANNOSIDASE"/>
    <property type="match status" value="1"/>
</dbReference>
<dbReference type="Gene3D" id="2.60.40.10">
    <property type="entry name" value="Immunoglobulins"/>
    <property type="match status" value="3"/>
</dbReference>
<evidence type="ECO:0000259" key="6">
    <source>
        <dbReference type="Pfam" id="PF18368"/>
    </source>
</evidence>
<feature type="domain" description="Exo-beta-D-glucosaminidase Ig-fold" evidence="6">
    <location>
        <begin position="798"/>
        <end position="895"/>
    </location>
</feature>
<dbReference type="Proteomes" id="UP001198461">
    <property type="component" value="Unassembled WGS sequence"/>
</dbReference>
<comment type="similarity">
    <text evidence="1">Belongs to the glycosyl hydrolase 2 family.</text>
</comment>
<dbReference type="InterPro" id="IPR043534">
    <property type="entry name" value="EBDG/EBM"/>
</dbReference>
<keyword evidence="2 9" id="KW-0378">Hydrolase</keyword>
<proteinExistence type="inferred from homology"/>
<name>A0A1I4XCZ7_9BACE</name>
<dbReference type="InterPro" id="IPR017853">
    <property type="entry name" value="GH"/>
</dbReference>
<feature type="signal peptide" evidence="4">
    <location>
        <begin position="1"/>
        <end position="22"/>
    </location>
</feature>
<dbReference type="GO" id="GO:0005975">
    <property type="term" value="P:carbohydrate metabolic process"/>
    <property type="evidence" value="ECO:0007669"/>
    <property type="project" value="InterPro"/>
</dbReference>
<dbReference type="InterPro" id="IPR006102">
    <property type="entry name" value="Ig-like_GH2"/>
</dbReference>
<feature type="domain" description="Glycoside hydrolase family 2 immunoglobulin-like beta-sandwich" evidence="5">
    <location>
        <begin position="259"/>
        <end position="374"/>
    </location>
</feature>
<dbReference type="SUPFAM" id="SSF49785">
    <property type="entry name" value="Galactose-binding domain-like"/>
    <property type="match status" value="1"/>
</dbReference>
<gene>
    <name evidence="8" type="ORF">LD004_16555</name>
    <name evidence="9" type="ORF">SAMN05216250_1262</name>
</gene>
<organism evidence="9 10">
    <name type="scientific">Bacteroides xylanisolvens</name>
    <dbReference type="NCBI Taxonomy" id="371601"/>
    <lineage>
        <taxon>Bacteria</taxon>
        <taxon>Pseudomonadati</taxon>
        <taxon>Bacteroidota</taxon>
        <taxon>Bacteroidia</taxon>
        <taxon>Bacteroidales</taxon>
        <taxon>Bacteroidaceae</taxon>
        <taxon>Bacteroides</taxon>
    </lineage>
</organism>
<dbReference type="InterPro" id="IPR008979">
    <property type="entry name" value="Galactose-bd-like_sf"/>
</dbReference>
<dbReference type="Pfam" id="PF18368">
    <property type="entry name" value="Ig_GlcNase"/>
    <property type="match status" value="1"/>
</dbReference>
<sequence length="903" mass="102976">MHNIAKTFFPILLLLFAAVVTAQNGKNNVGNAQRIWLDSEIGHQGDYQWKMIKAGDATDPGEKISLSNYATTNWMPAIVPGTVLNSLVYNQKYPEPYYGINNKIESKLIPDISETGRDFYTYWFRTDFTVPQSFKGKTVWLQLDGINYRAEVWVNGNLLSTMNGMFIQDYIDVTDFVKIGGKNGLAIKVYPVDVPGSAKPKSWGAAGEFHNGGNGNIGLNTTMLMTVGWDFTFMDGIRDRNTGIWKNISLYATGRVALRHPFVKSELRKPDYDQARETVSVEIINPSTSNRVISCKVKGEIVGENITFEKTFRLMRGEEKTATFSPEEFPQLIINSPKLWWPVNKGPQNLYDLKLTVSVDGKDCDSVKTRFGIREIVSDRKTPDKSRVFYVNGKRLFIRGTNWIPEAMLRTSDERTYAELRYSRQSGVNLLRMWGGGIAESDYFFQLCDELGLLVWQEFWMTGDTRHPHDKGLYMSNVESTVKRIRNHPSLAYYVASNESTEVTGTPELLNKLDGTRGFQMQSECEGVHDGSPYKQVNPMQHYENTASPRGSRVDGFNPEYGAPTLPTVEILREMMDEKDLWPINKEVWDYLDGNGFHLMSTMYTDLVNNYGKSSSIDEFAQKGQLLGAINSKSIWEVWNYNKLDYGDRFCSGLLFWYHNCSMPQVASRMWDWSLEPTASLYHTANSLEPLHAQFDYLKNTVSVVNDYYREFKNYKVIAQVYDINSKKVFEESAVVNLPSDGVVNDALTIRFPENISQVHFIKLILKDENGKDVSSNFYWRSNDKYEGSKTLTGPAASGFEDLSKLKQAKVKLTYKVREDDNNYFVDITLRNTSGQIAFFNQLQFLNSKMSPIRPSFYTDNFFSLMPGEKKTVTIETAKGKLKDGAVLALKGWNINKQEYKLK</sequence>
<dbReference type="Gene3D" id="2.60.120.260">
    <property type="entry name" value="Galactose-binding domain-like"/>
    <property type="match status" value="1"/>
</dbReference>
<dbReference type="EMBL" id="FOUM01000026">
    <property type="protein sequence ID" value="SFN23129.1"/>
    <property type="molecule type" value="Genomic_DNA"/>
</dbReference>
<protein>
    <submittedName>
        <fullName evidence="8">Glycoside hydrolase family 2</fullName>
    </submittedName>
    <submittedName>
        <fullName evidence="9">Glycosyl hydrolases family 2, sugar binding domain</fullName>
    </submittedName>
</protein>
<evidence type="ECO:0000313" key="10">
    <source>
        <dbReference type="Proteomes" id="UP000183766"/>
    </source>
</evidence>
<evidence type="ECO:0000259" key="5">
    <source>
        <dbReference type="Pfam" id="PF00703"/>
    </source>
</evidence>
<accession>A0A1I4XCZ7</accession>
<reference evidence="8" key="2">
    <citation type="submission" date="2023-08" db="EMBL/GenBank/DDBJ databases">
        <title>Mucin Metabolism Genes Underlie the Key Renovations of Bacteroides xylanisolvens Genomes in Captive Great Apes.</title>
        <authorList>
            <person name="Nishida A.H."/>
        </authorList>
    </citation>
    <scope>NUCLEOTIDE SEQUENCE</scope>
    <source>
        <strain evidence="8">P13.H9</strain>
    </source>
</reference>
<dbReference type="SUPFAM" id="SSF49303">
    <property type="entry name" value="beta-Galactosidase/glucuronidase domain"/>
    <property type="match status" value="3"/>
</dbReference>
<keyword evidence="3" id="KW-0326">Glycosidase</keyword>
<evidence type="ECO:0000259" key="7">
    <source>
        <dbReference type="Pfam" id="PF22666"/>
    </source>
</evidence>
<evidence type="ECO:0000256" key="4">
    <source>
        <dbReference type="SAM" id="SignalP"/>
    </source>
</evidence>
<dbReference type="SUPFAM" id="SSF51445">
    <property type="entry name" value="(Trans)glycosidases"/>
    <property type="match status" value="1"/>
</dbReference>
<dbReference type="EMBL" id="JAIWYE010000028">
    <property type="protein sequence ID" value="MCA4705216.1"/>
    <property type="molecule type" value="Genomic_DNA"/>
</dbReference>
<feature type="chain" id="PRO_5042685691" evidence="4">
    <location>
        <begin position="23"/>
        <end position="903"/>
    </location>
</feature>
<evidence type="ECO:0000256" key="1">
    <source>
        <dbReference type="ARBA" id="ARBA00007401"/>
    </source>
</evidence>
<reference evidence="9 10" key="1">
    <citation type="submission" date="2016-10" db="EMBL/GenBank/DDBJ databases">
        <authorList>
            <person name="de Groot N.N."/>
        </authorList>
    </citation>
    <scope>NUCLEOTIDE SEQUENCE [LARGE SCALE GENOMIC DNA]</scope>
    <source>
        <strain evidence="9 10">NLAE-zl-C202</strain>
    </source>
</reference>
<dbReference type="AlphaFoldDB" id="A0A1I4XCZ7"/>
<evidence type="ECO:0000256" key="2">
    <source>
        <dbReference type="ARBA" id="ARBA00022801"/>
    </source>
</evidence>
<evidence type="ECO:0000256" key="3">
    <source>
        <dbReference type="ARBA" id="ARBA00023295"/>
    </source>
</evidence>
<dbReference type="PANTHER" id="PTHR43536">
    <property type="entry name" value="MANNOSYLGLYCOPROTEIN ENDO-BETA-MANNOSIDASE"/>
    <property type="match status" value="1"/>
</dbReference>
<dbReference type="Gene3D" id="3.20.20.80">
    <property type="entry name" value="Glycosidases"/>
    <property type="match status" value="1"/>
</dbReference>
<dbReference type="InterPro" id="IPR041351">
    <property type="entry name" value="Ig_GlcNase"/>
</dbReference>
<dbReference type="RefSeq" id="WP_074910483.1">
    <property type="nucleotide sequence ID" value="NZ_FOUM01000026.1"/>
</dbReference>
<evidence type="ECO:0000313" key="8">
    <source>
        <dbReference type="EMBL" id="MCA4705216.1"/>
    </source>
</evidence>
<dbReference type="InterPro" id="IPR013783">
    <property type="entry name" value="Ig-like_fold"/>
</dbReference>
<dbReference type="GO" id="GO:0004553">
    <property type="term" value="F:hydrolase activity, hydrolyzing O-glycosyl compounds"/>
    <property type="evidence" value="ECO:0007669"/>
    <property type="project" value="InterPro"/>
</dbReference>
<dbReference type="InterPro" id="IPR036156">
    <property type="entry name" value="Beta-gal/glucu_dom_sf"/>
</dbReference>